<dbReference type="HAMAP" id="MF_00772">
    <property type="entry name" value="OGT"/>
    <property type="match status" value="1"/>
</dbReference>
<comment type="catalytic activity">
    <reaction evidence="1 8">
        <text>a 4-O-methyl-thymidine in DNA + L-cysteinyl-[protein] = a thymidine in DNA + S-methyl-L-cysteinyl-[protein]</text>
        <dbReference type="Rhea" id="RHEA:53428"/>
        <dbReference type="Rhea" id="RHEA-COMP:10131"/>
        <dbReference type="Rhea" id="RHEA-COMP:10132"/>
        <dbReference type="Rhea" id="RHEA-COMP:13555"/>
        <dbReference type="Rhea" id="RHEA-COMP:13556"/>
        <dbReference type="ChEBI" id="CHEBI:29950"/>
        <dbReference type="ChEBI" id="CHEBI:82612"/>
        <dbReference type="ChEBI" id="CHEBI:137386"/>
        <dbReference type="ChEBI" id="CHEBI:137387"/>
        <dbReference type="EC" id="2.1.1.63"/>
    </reaction>
</comment>
<proteinExistence type="inferred from homology"/>
<reference evidence="12 13" key="1">
    <citation type="submission" date="2024-09" db="EMBL/GenBank/DDBJ databases">
        <authorList>
            <person name="Sun Q."/>
            <person name="Mori K."/>
        </authorList>
    </citation>
    <scope>NUCLEOTIDE SEQUENCE [LARGE SCALE GENOMIC DNA]</scope>
    <source>
        <strain evidence="12 13">CCM 7609</strain>
    </source>
</reference>
<gene>
    <name evidence="12" type="ORF">ACFFX0_04210</name>
</gene>
<evidence type="ECO:0000256" key="2">
    <source>
        <dbReference type="ARBA" id="ARBA00022490"/>
    </source>
</evidence>
<organism evidence="12 13">
    <name type="scientific">Citricoccus parietis</name>
    <dbReference type="NCBI Taxonomy" id="592307"/>
    <lineage>
        <taxon>Bacteria</taxon>
        <taxon>Bacillati</taxon>
        <taxon>Actinomycetota</taxon>
        <taxon>Actinomycetes</taxon>
        <taxon>Micrococcales</taxon>
        <taxon>Micrococcaceae</taxon>
        <taxon>Citricoccus</taxon>
    </lineage>
</organism>
<feature type="domain" description="Methylated-DNA-[protein]-cysteine S-methyltransferase DNA binding" evidence="10">
    <location>
        <begin position="146"/>
        <end position="224"/>
    </location>
</feature>
<feature type="region of interest" description="Disordered" evidence="9">
    <location>
        <begin position="1"/>
        <end position="32"/>
    </location>
</feature>
<dbReference type="SUPFAM" id="SSF53155">
    <property type="entry name" value="Methylated DNA-protein cysteine methyltransferase domain"/>
    <property type="match status" value="1"/>
</dbReference>
<dbReference type="CDD" id="cd06445">
    <property type="entry name" value="ATase"/>
    <property type="match status" value="1"/>
</dbReference>
<evidence type="ECO:0000256" key="7">
    <source>
        <dbReference type="ARBA" id="ARBA00049348"/>
    </source>
</evidence>
<dbReference type="GO" id="GO:0032259">
    <property type="term" value="P:methylation"/>
    <property type="evidence" value="ECO:0007669"/>
    <property type="project" value="UniProtKB-KW"/>
</dbReference>
<comment type="function">
    <text evidence="8">Involved in the cellular defense against the biological effects of O6-methylguanine (O6-MeG) and O4-methylthymine (O4-MeT) in DNA. Repairs the methylated nucleobase in DNA by stoichiometrically transferring the methyl group to a cysteine residue in the enzyme. This is a suicide reaction: the enzyme is irreversibly inactivated.</text>
</comment>
<dbReference type="PANTHER" id="PTHR10815:SF5">
    <property type="entry name" value="METHYLATED-DNA--PROTEIN-CYSTEINE METHYLTRANSFERASE"/>
    <property type="match status" value="1"/>
</dbReference>
<keyword evidence="3 8" id="KW-0489">Methyltransferase</keyword>
<dbReference type="EC" id="2.1.1.63" evidence="8"/>
<dbReference type="Proteomes" id="UP001589575">
    <property type="component" value="Unassembled WGS sequence"/>
</dbReference>
<feature type="domain" description="Methylguanine DNA methyltransferase ribonuclease-like" evidence="11">
    <location>
        <begin position="64"/>
        <end position="140"/>
    </location>
</feature>
<dbReference type="InterPro" id="IPR036388">
    <property type="entry name" value="WH-like_DNA-bd_sf"/>
</dbReference>
<feature type="compositionally biased region" description="Low complexity" evidence="9">
    <location>
        <begin position="1"/>
        <end position="19"/>
    </location>
</feature>
<dbReference type="SUPFAM" id="SSF46767">
    <property type="entry name" value="Methylated DNA-protein cysteine methyltransferase, C-terminal domain"/>
    <property type="match status" value="1"/>
</dbReference>
<evidence type="ECO:0000256" key="9">
    <source>
        <dbReference type="SAM" id="MobiDB-lite"/>
    </source>
</evidence>
<keyword evidence="6 8" id="KW-0234">DNA repair</keyword>
<dbReference type="InterPro" id="IPR036631">
    <property type="entry name" value="MGMT_N_sf"/>
</dbReference>
<dbReference type="Gene3D" id="1.10.10.10">
    <property type="entry name" value="Winged helix-like DNA-binding domain superfamily/Winged helix DNA-binding domain"/>
    <property type="match status" value="1"/>
</dbReference>
<dbReference type="InterPro" id="IPR036217">
    <property type="entry name" value="MethylDNA_cys_MeTrfase_DNAb"/>
</dbReference>
<comment type="caution">
    <text evidence="12">The sequence shown here is derived from an EMBL/GenBank/DDBJ whole genome shotgun (WGS) entry which is preliminary data.</text>
</comment>
<evidence type="ECO:0000256" key="4">
    <source>
        <dbReference type="ARBA" id="ARBA00022679"/>
    </source>
</evidence>
<keyword evidence="13" id="KW-1185">Reference proteome</keyword>
<dbReference type="PROSITE" id="PS00374">
    <property type="entry name" value="MGMT"/>
    <property type="match status" value="1"/>
</dbReference>
<sequence length="229" mass="24721">MMTKPMTTPSTAPPATTARPPERPDPLAGTGGLQGRFSVAEADLTALRDRLSHRADEAELLDLAYRIVDSPVGRLLLVAGPRGLVRVAFDSEGFSQVLAGLSERISPRLLHAPWKLDAVARELEEYFTGHRSRFEVPVDFILSSGFRLAVQRELPGIGYGETATYRELAERLENPKAVRAVGTACATNPLPVVVPCHRVLRSDGSLGGYLGGLEAKTILLELEKENAAA</sequence>
<dbReference type="PANTHER" id="PTHR10815">
    <property type="entry name" value="METHYLATED-DNA--PROTEIN-CYSTEINE METHYLTRANSFERASE"/>
    <property type="match status" value="1"/>
</dbReference>
<evidence type="ECO:0000256" key="1">
    <source>
        <dbReference type="ARBA" id="ARBA00001286"/>
    </source>
</evidence>
<dbReference type="EMBL" id="JBHMFI010000001">
    <property type="protein sequence ID" value="MFB9070434.1"/>
    <property type="molecule type" value="Genomic_DNA"/>
</dbReference>
<name>A0ABV5FUU2_9MICC</name>
<dbReference type="InterPro" id="IPR001497">
    <property type="entry name" value="MethylDNA_cys_MeTrfase_AS"/>
</dbReference>
<evidence type="ECO:0000259" key="11">
    <source>
        <dbReference type="Pfam" id="PF02870"/>
    </source>
</evidence>
<keyword evidence="5 8" id="KW-0227">DNA damage</keyword>
<evidence type="ECO:0000313" key="13">
    <source>
        <dbReference type="Proteomes" id="UP001589575"/>
    </source>
</evidence>
<evidence type="ECO:0000313" key="12">
    <source>
        <dbReference type="EMBL" id="MFB9070434.1"/>
    </source>
</evidence>
<comment type="miscellaneous">
    <text evidence="8">This enzyme catalyzes only one turnover and therefore is not strictly catalytic. According to one definition, an enzyme is a biocatalyst that acts repeatedly and over many reaction cycles.</text>
</comment>
<dbReference type="NCBIfam" id="TIGR00589">
    <property type="entry name" value="ogt"/>
    <property type="match status" value="1"/>
</dbReference>
<comment type="subcellular location">
    <subcellularLocation>
        <location evidence="8">Cytoplasm</location>
    </subcellularLocation>
</comment>
<evidence type="ECO:0000256" key="5">
    <source>
        <dbReference type="ARBA" id="ARBA00022763"/>
    </source>
</evidence>
<dbReference type="Gene3D" id="3.30.160.70">
    <property type="entry name" value="Methylated DNA-protein cysteine methyltransferase domain"/>
    <property type="match status" value="1"/>
</dbReference>
<evidence type="ECO:0000259" key="10">
    <source>
        <dbReference type="Pfam" id="PF01035"/>
    </source>
</evidence>
<dbReference type="Pfam" id="PF02870">
    <property type="entry name" value="Methyltransf_1N"/>
    <property type="match status" value="1"/>
</dbReference>
<dbReference type="GO" id="GO:0003908">
    <property type="term" value="F:methylated-DNA-[protein]-cysteine S-methyltransferase activity"/>
    <property type="evidence" value="ECO:0007669"/>
    <property type="project" value="UniProtKB-EC"/>
</dbReference>
<evidence type="ECO:0000256" key="6">
    <source>
        <dbReference type="ARBA" id="ARBA00023204"/>
    </source>
</evidence>
<dbReference type="InterPro" id="IPR023546">
    <property type="entry name" value="MGMT"/>
</dbReference>
<comment type="similarity">
    <text evidence="8">Belongs to the MGMT family.</text>
</comment>
<keyword evidence="4 8" id="KW-0808">Transferase</keyword>
<comment type="catalytic activity">
    <reaction evidence="7 8">
        <text>a 6-O-methyl-2'-deoxyguanosine in DNA + L-cysteinyl-[protein] = S-methyl-L-cysteinyl-[protein] + a 2'-deoxyguanosine in DNA</text>
        <dbReference type="Rhea" id="RHEA:24000"/>
        <dbReference type="Rhea" id="RHEA-COMP:10131"/>
        <dbReference type="Rhea" id="RHEA-COMP:10132"/>
        <dbReference type="Rhea" id="RHEA-COMP:11367"/>
        <dbReference type="Rhea" id="RHEA-COMP:11368"/>
        <dbReference type="ChEBI" id="CHEBI:29950"/>
        <dbReference type="ChEBI" id="CHEBI:82612"/>
        <dbReference type="ChEBI" id="CHEBI:85445"/>
        <dbReference type="ChEBI" id="CHEBI:85448"/>
        <dbReference type="EC" id="2.1.1.63"/>
    </reaction>
</comment>
<evidence type="ECO:0000256" key="8">
    <source>
        <dbReference type="HAMAP-Rule" id="MF_00772"/>
    </source>
</evidence>
<dbReference type="InterPro" id="IPR014048">
    <property type="entry name" value="MethylDNA_cys_MeTrfase_DNA-bd"/>
</dbReference>
<accession>A0ABV5FUU2</accession>
<protein>
    <recommendedName>
        <fullName evidence="8">Methylated-DNA--protein-cysteine methyltransferase</fullName>
        <ecNumber evidence="8">2.1.1.63</ecNumber>
    </recommendedName>
    <alternativeName>
        <fullName evidence="8">6-O-methylguanine-DNA methyltransferase</fullName>
        <shortName evidence="8">MGMT</shortName>
    </alternativeName>
    <alternativeName>
        <fullName evidence="8">O-6-methylguanine-DNA-alkyltransferase</fullName>
    </alternativeName>
</protein>
<dbReference type="Pfam" id="PF01035">
    <property type="entry name" value="DNA_binding_1"/>
    <property type="match status" value="1"/>
</dbReference>
<keyword evidence="2 8" id="KW-0963">Cytoplasm</keyword>
<feature type="active site" description="Nucleophile; methyl group acceptor" evidence="8">
    <location>
        <position position="196"/>
    </location>
</feature>
<evidence type="ECO:0000256" key="3">
    <source>
        <dbReference type="ARBA" id="ARBA00022603"/>
    </source>
</evidence>
<dbReference type="InterPro" id="IPR008332">
    <property type="entry name" value="MethylG_MeTrfase_N"/>
</dbReference>